<accession>A0A915JKD6</accession>
<keyword evidence="1" id="KW-1185">Reference proteome</keyword>
<dbReference type="WBParaSite" id="nRc.2.0.1.t26630-RA">
    <property type="protein sequence ID" value="nRc.2.0.1.t26630-RA"/>
    <property type="gene ID" value="nRc.2.0.1.g26630"/>
</dbReference>
<reference evidence="2" key="1">
    <citation type="submission" date="2022-11" db="UniProtKB">
        <authorList>
            <consortium name="WormBaseParasite"/>
        </authorList>
    </citation>
    <scope>IDENTIFICATION</scope>
</reference>
<organism evidence="1 2">
    <name type="scientific">Romanomermis culicivorax</name>
    <name type="common">Nematode worm</name>
    <dbReference type="NCBI Taxonomy" id="13658"/>
    <lineage>
        <taxon>Eukaryota</taxon>
        <taxon>Metazoa</taxon>
        <taxon>Ecdysozoa</taxon>
        <taxon>Nematoda</taxon>
        <taxon>Enoplea</taxon>
        <taxon>Dorylaimia</taxon>
        <taxon>Mermithida</taxon>
        <taxon>Mermithoidea</taxon>
        <taxon>Mermithidae</taxon>
        <taxon>Romanomermis</taxon>
    </lineage>
</organism>
<sequence>MAVFGDDGKYDPDTGDVLVLARCSYPLMVVLKQSCDTPFRVYHWPDGQLENLGFFQARDYPINGTQKVKRMIGTRRSCDETEKCRSDDECEQCVTHK</sequence>
<evidence type="ECO:0000313" key="1">
    <source>
        <dbReference type="Proteomes" id="UP000887565"/>
    </source>
</evidence>
<evidence type="ECO:0000313" key="2">
    <source>
        <dbReference type="WBParaSite" id="nRc.2.0.1.t26630-RA"/>
    </source>
</evidence>
<proteinExistence type="predicted"/>
<name>A0A915JKD6_ROMCU</name>
<dbReference type="Proteomes" id="UP000887565">
    <property type="component" value="Unplaced"/>
</dbReference>
<dbReference type="AlphaFoldDB" id="A0A915JKD6"/>
<protein>
    <submittedName>
        <fullName evidence="2">Uncharacterized protein</fullName>
    </submittedName>
</protein>